<evidence type="ECO:0000313" key="2">
    <source>
        <dbReference type="EMBL" id="KPC55036.1"/>
    </source>
</evidence>
<comment type="caution">
    <text evidence="2">The sequence shown here is derived from an EMBL/GenBank/DDBJ whole genome shotgun (WGS) entry which is preliminary data.</text>
</comment>
<name>A0A0N1JTR3_9NEIS</name>
<dbReference type="SUPFAM" id="SSF53335">
    <property type="entry name" value="S-adenosyl-L-methionine-dependent methyltransferases"/>
    <property type="match status" value="1"/>
</dbReference>
<dbReference type="Proteomes" id="UP000037939">
    <property type="component" value="Unassembled WGS sequence"/>
</dbReference>
<dbReference type="STRING" id="857265.WG78_00215"/>
<dbReference type="PANTHER" id="PTHR43591">
    <property type="entry name" value="METHYLTRANSFERASE"/>
    <property type="match status" value="1"/>
</dbReference>
<accession>A0A0N1JTR3</accession>
<evidence type="ECO:0000259" key="1">
    <source>
        <dbReference type="Pfam" id="PF08241"/>
    </source>
</evidence>
<dbReference type="GO" id="GO:0008757">
    <property type="term" value="F:S-adenosylmethionine-dependent methyltransferase activity"/>
    <property type="evidence" value="ECO:0007669"/>
    <property type="project" value="InterPro"/>
</dbReference>
<evidence type="ECO:0000313" key="3">
    <source>
        <dbReference type="Proteomes" id="UP000037939"/>
    </source>
</evidence>
<dbReference type="InterPro" id="IPR029063">
    <property type="entry name" value="SAM-dependent_MTases_sf"/>
</dbReference>
<dbReference type="InterPro" id="IPR013216">
    <property type="entry name" value="Methyltransf_11"/>
</dbReference>
<dbReference type="PANTHER" id="PTHR43591:SF24">
    <property type="entry name" value="2-METHOXY-6-POLYPRENYL-1,4-BENZOQUINOL METHYLASE, MITOCHONDRIAL"/>
    <property type="match status" value="1"/>
</dbReference>
<keyword evidence="2" id="KW-0808">Transferase</keyword>
<keyword evidence="3" id="KW-1185">Reference proteome</keyword>
<dbReference type="EC" id="2.1.1.-" evidence="2"/>
<dbReference type="CDD" id="cd02440">
    <property type="entry name" value="AdoMet_MTases"/>
    <property type="match status" value="1"/>
</dbReference>
<dbReference type="Pfam" id="PF08241">
    <property type="entry name" value="Methyltransf_11"/>
    <property type="match status" value="1"/>
</dbReference>
<sequence length="256" mass="27607">MTAQANHDQQVTQQFDPVASAYLTSAVHAQGEDLQCLAGVAQQQKPAQALDIGCGAGHAAFTIAPFAGHVIASDITPGMLATVAEAAAARGFSNLTTQQAASQSLPFADAQFDLVCSRYSAHHWSDIPAAMREARRVIKADGQFVMMDILGPASPVCDTHLQAIELLRDPSHVRDLSEAEWRAAVTAAGFEVIGLRVRRVRLEFASWIARMRTPEVYVNAIRTLLQGASPEVKAYLQLEDDLSFSPESMVLLARPV</sequence>
<gene>
    <name evidence="2" type="primary">ycgJ</name>
    <name evidence="2" type="ORF">WG78_00215</name>
</gene>
<dbReference type="OrthoDB" id="9760689at2"/>
<dbReference type="AlphaFoldDB" id="A0A0N1JTR3"/>
<dbReference type="GO" id="GO:0032259">
    <property type="term" value="P:methylation"/>
    <property type="evidence" value="ECO:0007669"/>
    <property type="project" value="UniProtKB-KW"/>
</dbReference>
<dbReference type="RefSeq" id="WP_053935771.1">
    <property type="nucleotide sequence ID" value="NZ_LAQT01000001.1"/>
</dbReference>
<feature type="domain" description="Methyltransferase type 11" evidence="1">
    <location>
        <begin position="50"/>
        <end position="146"/>
    </location>
</feature>
<keyword evidence="2" id="KW-0489">Methyltransferase</keyword>
<proteinExistence type="predicted"/>
<dbReference type="PATRIC" id="fig|857265.3.peg.44"/>
<protein>
    <submittedName>
        <fullName evidence="2">Putative methyltransferase YcgJ</fullName>
        <ecNumber evidence="2">2.1.1.-</ecNumber>
    </submittedName>
</protein>
<dbReference type="Gene3D" id="3.40.50.150">
    <property type="entry name" value="Vaccinia Virus protein VP39"/>
    <property type="match status" value="1"/>
</dbReference>
<reference evidence="2 3" key="1">
    <citation type="submission" date="2015-07" db="EMBL/GenBank/DDBJ databases">
        <title>Draft genome sequence of the Amantichitinum ursilacus IGB-41, a new chitin-degrading bacterium.</title>
        <authorList>
            <person name="Kirstahler P."/>
            <person name="Guenther M."/>
            <person name="Grumaz C."/>
            <person name="Rupp S."/>
            <person name="Zibek S."/>
            <person name="Sohn K."/>
        </authorList>
    </citation>
    <scope>NUCLEOTIDE SEQUENCE [LARGE SCALE GENOMIC DNA]</scope>
    <source>
        <strain evidence="2 3">IGB-41</strain>
    </source>
</reference>
<dbReference type="EMBL" id="LAQT01000001">
    <property type="protein sequence ID" value="KPC55036.1"/>
    <property type="molecule type" value="Genomic_DNA"/>
</dbReference>
<organism evidence="2 3">
    <name type="scientific">Amantichitinum ursilacus</name>
    <dbReference type="NCBI Taxonomy" id="857265"/>
    <lineage>
        <taxon>Bacteria</taxon>
        <taxon>Pseudomonadati</taxon>
        <taxon>Pseudomonadota</taxon>
        <taxon>Betaproteobacteria</taxon>
        <taxon>Neisseriales</taxon>
        <taxon>Chitinibacteraceae</taxon>
        <taxon>Amantichitinum</taxon>
    </lineage>
</organism>